<protein>
    <submittedName>
        <fullName evidence="1">Uncharacterized protein</fullName>
    </submittedName>
</protein>
<dbReference type="InterPro" id="IPR010239">
    <property type="entry name" value="CHP02001"/>
</dbReference>
<accession>A0A3B1BA07</accession>
<dbReference type="Pfam" id="PF09694">
    <property type="entry name" value="Gcw_chp"/>
    <property type="match status" value="1"/>
</dbReference>
<dbReference type="AlphaFoldDB" id="A0A3B1BA07"/>
<name>A0A3B1BA07_9ZZZZ</name>
<reference evidence="1" key="1">
    <citation type="submission" date="2018-06" db="EMBL/GenBank/DDBJ databases">
        <authorList>
            <person name="Zhirakovskaya E."/>
        </authorList>
    </citation>
    <scope>NUCLEOTIDE SEQUENCE</scope>
</reference>
<evidence type="ECO:0000313" key="1">
    <source>
        <dbReference type="EMBL" id="VAX11131.1"/>
    </source>
</evidence>
<organism evidence="1">
    <name type="scientific">hydrothermal vent metagenome</name>
    <dbReference type="NCBI Taxonomy" id="652676"/>
    <lineage>
        <taxon>unclassified sequences</taxon>
        <taxon>metagenomes</taxon>
        <taxon>ecological metagenomes</taxon>
    </lineage>
</organism>
<dbReference type="NCBIfam" id="TIGR02001">
    <property type="entry name" value="gcw_chp"/>
    <property type="match status" value="1"/>
</dbReference>
<gene>
    <name evidence="1" type="ORF">MNBD_GAMMA26-1338</name>
</gene>
<proteinExistence type="predicted"/>
<sequence length="229" mass="24715">MSIHKLTLACGAFAMMGVSSMAIAEEAHQFSANVALSSDYIWRGISQTDNGPAISGGFDYAHSSGFYAGVWASNVDFGAGDDSNIEIDVYGGYGGEFKGVSFDVGILHYDYASESNNDFEEVYLGLGYGFLGVMVSYSDDGFNESGDATYYEANADFELPLGVGLGLHVGRYELEEGAEDYTDWKIALSREYQGFGFELAYTDTDLSDTDCGDDTLCDAHGVFTVSKEF</sequence>
<dbReference type="EMBL" id="UOFX01000081">
    <property type="protein sequence ID" value="VAX11131.1"/>
    <property type="molecule type" value="Genomic_DNA"/>
</dbReference>